<feature type="transmembrane region" description="Helical" evidence="6">
    <location>
        <begin position="20"/>
        <end position="36"/>
    </location>
</feature>
<feature type="transmembrane region" description="Helical" evidence="6">
    <location>
        <begin position="342"/>
        <end position="362"/>
    </location>
</feature>
<dbReference type="RefSeq" id="WP_177203316.1">
    <property type="nucleotide sequence ID" value="NZ_FOVC01000004.1"/>
</dbReference>
<keyword evidence="5 6" id="KW-0472">Membrane</keyword>
<protein>
    <submittedName>
        <fullName evidence="8">ABC-2 type transport system permease protein</fullName>
    </submittedName>
</protein>
<dbReference type="PANTHER" id="PTHR30294:SF46">
    <property type="entry name" value="ABC TRANSPORTER PERMEASE"/>
    <property type="match status" value="1"/>
</dbReference>
<comment type="subcellular location">
    <subcellularLocation>
        <location evidence="1">Cell membrane</location>
        <topology evidence="1">Multi-pass membrane protein</topology>
    </subcellularLocation>
</comment>
<gene>
    <name evidence="8" type="ORF">SAMN05216516_104161</name>
</gene>
<evidence type="ECO:0000256" key="5">
    <source>
        <dbReference type="ARBA" id="ARBA00023136"/>
    </source>
</evidence>
<feature type="transmembrane region" description="Helical" evidence="6">
    <location>
        <begin position="217"/>
        <end position="238"/>
    </location>
</feature>
<sequence>MKQWWQAFSTTLKGLLERPMWLMLLVSLCLMSLIYAKGSVWNLPVGVIDQDHSTVSYRIIRDLNATSKMKTVSYSNLRDALYDLGRRKLFAVIIMPQDLEKKMLAGIEVTIPVYGDATNRLASGQIQMDVSAAYQEMLQKYQQTLAQEQGFSPREAQVLITPFIGQTEDVFNPGIGFAAIIFPGLLVMILQQTLLIASIRVNITLRAKGNVSVAETLGTLSALIPPWLFLSILLYILWPWVLGYRQTGSVAEVLLLTFPFLLAVLGFGKFITECLGRIEHIYLTLTFISTPVYYLSGMLWPLQSMPAWVDFFSHLFPSTWQVNILASVNQMGRPWQQTLPDVGMLLLLGAGWTCFGLALRWLRSHRQRRQLPG</sequence>
<dbReference type="InterPro" id="IPR051449">
    <property type="entry name" value="ABC-2_transporter_component"/>
</dbReference>
<dbReference type="Proteomes" id="UP000242222">
    <property type="component" value="Unassembled WGS sequence"/>
</dbReference>
<dbReference type="GO" id="GO:0005886">
    <property type="term" value="C:plasma membrane"/>
    <property type="evidence" value="ECO:0007669"/>
    <property type="project" value="UniProtKB-SubCell"/>
</dbReference>
<evidence type="ECO:0000256" key="2">
    <source>
        <dbReference type="ARBA" id="ARBA00022475"/>
    </source>
</evidence>
<evidence type="ECO:0000313" key="9">
    <source>
        <dbReference type="Proteomes" id="UP000242222"/>
    </source>
</evidence>
<evidence type="ECO:0000256" key="3">
    <source>
        <dbReference type="ARBA" id="ARBA00022692"/>
    </source>
</evidence>
<dbReference type="AlphaFoldDB" id="A0A1I4XI87"/>
<name>A0A1I4XI87_9GAMM</name>
<feature type="transmembrane region" description="Helical" evidence="6">
    <location>
        <begin position="250"/>
        <end position="268"/>
    </location>
</feature>
<dbReference type="GO" id="GO:0140359">
    <property type="term" value="F:ABC-type transporter activity"/>
    <property type="evidence" value="ECO:0007669"/>
    <property type="project" value="InterPro"/>
</dbReference>
<keyword evidence="4 6" id="KW-1133">Transmembrane helix</keyword>
<dbReference type="PANTHER" id="PTHR30294">
    <property type="entry name" value="MEMBRANE COMPONENT OF ABC TRANSPORTER YHHJ-RELATED"/>
    <property type="match status" value="1"/>
</dbReference>
<accession>A0A1I4XI87</accession>
<dbReference type="Pfam" id="PF12698">
    <property type="entry name" value="ABC2_membrane_3"/>
    <property type="match status" value="1"/>
</dbReference>
<proteinExistence type="predicted"/>
<dbReference type="InterPro" id="IPR013525">
    <property type="entry name" value="ABC2_TM"/>
</dbReference>
<keyword evidence="9" id="KW-1185">Reference proteome</keyword>
<organism evidence="8 9">
    <name type="scientific">Izhakiella capsodis</name>
    <dbReference type="NCBI Taxonomy" id="1367852"/>
    <lineage>
        <taxon>Bacteria</taxon>
        <taxon>Pseudomonadati</taxon>
        <taxon>Pseudomonadota</taxon>
        <taxon>Gammaproteobacteria</taxon>
        <taxon>Enterobacterales</taxon>
        <taxon>Erwiniaceae</taxon>
        <taxon>Izhakiella</taxon>
    </lineage>
</organism>
<keyword evidence="3 6" id="KW-0812">Transmembrane</keyword>
<evidence type="ECO:0000256" key="1">
    <source>
        <dbReference type="ARBA" id="ARBA00004651"/>
    </source>
</evidence>
<evidence type="ECO:0000313" key="8">
    <source>
        <dbReference type="EMBL" id="SFN25544.1"/>
    </source>
</evidence>
<evidence type="ECO:0000256" key="4">
    <source>
        <dbReference type="ARBA" id="ARBA00022989"/>
    </source>
</evidence>
<feature type="transmembrane region" description="Helical" evidence="6">
    <location>
        <begin position="175"/>
        <end position="197"/>
    </location>
</feature>
<evidence type="ECO:0000259" key="7">
    <source>
        <dbReference type="Pfam" id="PF12698"/>
    </source>
</evidence>
<evidence type="ECO:0000256" key="6">
    <source>
        <dbReference type="SAM" id="Phobius"/>
    </source>
</evidence>
<reference evidence="9" key="1">
    <citation type="submission" date="2016-10" db="EMBL/GenBank/DDBJ databases">
        <authorList>
            <person name="Varghese N."/>
            <person name="Submissions S."/>
        </authorList>
    </citation>
    <scope>NUCLEOTIDE SEQUENCE [LARGE SCALE GENOMIC DNA]</scope>
    <source>
        <strain evidence="9">N6PO6</strain>
    </source>
</reference>
<dbReference type="EMBL" id="FOVC01000004">
    <property type="protein sequence ID" value="SFN25544.1"/>
    <property type="molecule type" value="Genomic_DNA"/>
</dbReference>
<dbReference type="STRING" id="1367852.SAMN05216516_104161"/>
<feature type="domain" description="ABC-2 type transporter transmembrane" evidence="7">
    <location>
        <begin position="21"/>
        <end position="357"/>
    </location>
</feature>
<feature type="transmembrane region" description="Helical" evidence="6">
    <location>
        <begin position="280"/>
        <end position="302"/>
    </location>
</feature>
<keyword evidence="2" id="KW-1003">Cell membrane</keyword>
<dbReference type="Gene3D" id="3.40.1710.10">
    <property type="entry name" value="abc type-2 transporter like domain"/>
    <property type="match status" value="1"/>
</dbReference>